<name>A0ABW2ZA01_9FLAO</name>
<keyword evidence="2" id="KW-1185">Reference proteome</keyword>
<dbReference type="Proteomes" id="UP001597032">
    <property type="component" value="Unassembled WGS sequence"/>
</dbReference>
<protein>
    <submittedName>
        <fullName evidence="1">Uncharacterized protein</fullName>
    </submittedName>
</protein>
<accession>A0ABW2ZA01</accession>
<reference evidence="2" key="1">
    <citation type="journal article" date="2019" name="Int. J. Syst. Evol. Microbiol.">
        <title>The Global Catalogue of Microorganisms (GCM) 10K type strain sequencing project: providing services to taxonomists for standard genome sequencing and annotation.</title>
        <authorList>
            <consortium name="The Broad Institute Genomics Platform"/>
            <consortium name="The Broad Institute Genome Sequencing Center for Infectious Disease"/>
            <person name="Wu L."/>
            <person name="Ma J."/>
        </authorList>
    </citation>
    <scope>NUCLEOTIDE SEQUENCE [LARGE SCALE GENOMIC DNA]</scope>
    <source>
        <strain evidence="2">CCUG 60022</strain>
    </source>
</reference>
<evidence type="ECO:0000313" key="2">
    <source>
        <dbReference type="Proteomes" id="UP001597032"/>
    </source>
</evidence>
<comment type="caution">
    <text evidence="1">The sequence shown here is derived from an EMBL/GenBank/DDBJ whole genome shotgun (WGS) entry which is preliminary data.</text>
</comment>
<evidence type="ECO:0000313" key="1">
    <source>
        <dbReference type="EMBL" id="MFD0762997.1"/>
    </source>
</evidence>
<organism evidence="1 2">
    <name type="scientific">Lutibacter aestuarii</name>
    <dbReference type="NCBI Taxonomy" id="861111"/>
    <lineage>
        <taxon>Bacteria</taxon>
        <taxon>Pseudomonadati</taxon>
        <taxon>Bacteroidota</taxon>
        <taxon>Flavobacteriia</taxon>
        <taxon>Flavobacteriales</taxon>
        <taxon>Flavobacteriaceae</taxon>
        <taxon>Lutibacter</taxon>
    </lineage>
</organism>
<proteinExistence type="predicted"/>
<sequence length="71" mass="8392">MTNSERFKNEENVFNEIIRLEAIYKKNGSVIASYDYEFTDQIIDMFESMNFDFEHKEVNGMFYSVVSKSNG</sequence>
<gene>
    <name evidence="1" type="ORF">ACFQZW_12975</name>
</gene>
<dbReference type="RefSeq" id="WP_386783555.1">
    <property type="nucleotide sequence ID" value="NZ_JBHTIC010000020.1"/>
</dbReference>
<dbReference type="EMBL" id="JBHTIC010000020">
    <property type="protein sequence ID" value="MFD0762997.1"/>
    <property type="molecule type" value="Genomic_DNA"/>
</dbReference>